<name>A0A9R1BAA8_TRITD</name>
<reference evidence="8 9" key="1">
    <citation type="submission" date="2017-09" db="EMBL/GenBank/DDBJ databases">
        <authorList>
            <consortium name="International Durum Wheat Genome Sequencing Consortium (IDWGSC)"/>
            <person name="Milanesi L."/>
        </authorList>
    </citation>
    <scope>NUCLEOTIDE SEQUENCE [LARGE SCALE GENOMIC DNA]</scope>
    <source>
        <strain evidence="9">cv. Svevo</strain>
    </source>
</reference>
<dbReference type="SUPFAM" id="SSF50978">
    <property type="entry name" value="WD40 repeat-like"/>
    <property type="match status" value="1"/>
</dbReference>
<dbReference type="Proteomes" id="UP000324705">
    <property type="component" value="Chromosome 6B"/>
</dbReference>
<dbReference type="SMART" id="SM00320">
    <property type="entry name" value="WD40"/>
    <property type="match status" value="6"/>
</dbReference>
<dbReference type="PRINTS" id="PR00600">
    <property type="entry name" value="PP2APR55"/>
</dbReference>
<dbReference type="PIRSF" id="PIRSF037309">
    <property type="entry name" value="PP2A_PR55"/>
    <property type="match status" value="1"/>
</dbReference>
<dbReference type="InterPro" id="IPR018067">
    <property type="entry name" value="PP2A_PR55_CS"/>
</dbReference>
<dbReference type="GO" id="GO:0019888">
    <property type="term" value="F:protein phosphatase regulator activity"/>
    <property type="evidence" value="ECO:0007669"/>
    <property type="project" value="InterPro"/>
</dbReference>
<dbReference type="Gramene" id="TRITD6Bv1G095210.12">
    <property type="protein sequence ID" value="TRITD6Bv1G095210.12"/>
    <property type="gene ID" value="TRITD6Bv1G095210"/>
</dbReference>
<comment type="subunit">
    <text evidence="5">PP2A consists of a common heteromeric enzyme, composed of a catalytic subunit (subunits C), a constant regulatory subunit (subunit A), and a variety of regulatory subunits such as subunits B (the R2/B/PR55/B55, R3/B''/PR72/PR130/PR59 and R5/B'/B56 families).</text>
</comment>
<organism evidence="8 9">
    <name type="scientific">Triticum turgidum subsp. durum</name>
    <name type="common">Durum wheat</name>
    <name type="synonym">Triticum durum</name>
    <dbReference type="NCBI Taxonomy" id="4567"/>
    <lineage>
        <taxon>Eukaryota</taxon>
        <taxon>Viridiplantae</taxon>
        <taxon>Streptophyta</taxon>
        <taxon>Embryophyta</taxon>
        <taxon>Tracheophyta</taxon>
        <taxon>Spermatophyta</taxon>
        <taxon>Magnoliopsida</taxon>
        <taxon>Liliopsida</taxon>
        <taxon>Poales</taxon>
        <taxon>Poaceae</taxon>
        <taxon>BOP clade</taxon>
        <taxon>Pooideae</taxon>
        <taxon>Triticodae</taxon>
        <taxon>Triticeae</taxon>
        <taxon>Triticinae</taxon>
        <taxon>Triticum</taxon>
    </lineage>
</organism>
<evidence type="ECO:0000313" key="8">
    <source>
        <dbReference type="EMBL" id="VAI57305.1"/>
    </source>
</evidence>
<dbReference type="EMBL" id="LT934122">
    <property type="protein sequence ID" value="VAI57305.1"/>
    <property type="molecule type" value="Genomic_DNA"/>
</dbReference>
<keyword evidence="2 6" id="KW-0853">WD repeat</keyword>
<dbReference type="FunFam" id="2.130.10.10:FF:000609">
    <property type="entry name" value="Serine/threonine-protein phosphatase 2A 55 kDa regulatory subunit B"/>
    <property type="match status" value="1"/>
</dbReference>
<dbReference type="Gene3D" id="2.130.10.10">
    <property type="entry name" value="YVTN repeat-like/Quinoprotein amine dehydrogenase"/>
    <property type="match status" value="1"/>
</dbReference>
<dbReference type="PROSITE" id="PS01025">
    <property type="entry name" value="PR55_2"/>
    <property type="match status" value="1"/>
</dbReference>
<keyword evidence="9" id="KW-1185">Reference proteome</keyword>
<evidence type="ECO:0000256" key="3">
    <source>
        <dbReference type="ARBA" id="ARBA00022737"/>
    </source>
</evidence>
<comment type="similarity">
    <text evidence="1 6">Belongs to the phosphatase 2A regulatory subunit B family.</text>
</comment>
<proteinExistence type="inferred from homology"/>
<evidence type="ECO:0000313" key="9">
    <source>
        <dbReference type="Proteomes" id="UP000324705"/>
    </source>
</evidence>
<evidence type="ECO:0000256" key="4">
    <source>
        <dbReference type="ARBA" id="ARBA00034298"/>
    </source>
</evidence>
<gene>
    <name evidence="8" type="ORF">TRITD_6Bv1G095210</name>
</gene>
<dbReference type="Pfam" id="PF00400">
    <property type="entry name" value="WD40"/>
    <property type="match status" value="1"/>
</dbReference>
<dbReference type="AlphaFoldDB" id="A0A9R1BAA8"/>
<comment type="function">
    <text evidence="4">The B regulatory subunit may modulate substrate selectivity and catalytic activity, and may also direct the localization of the catalytic enzyme to a particular subcellular compartment.</text>
</comment>
<keyword evidence="3 6" id="KW-0677">Repeat</keyword>
<dbReference type="InterPro" id="IPR000009">
    <property type="entry name" value="PP2A_PR55"/>
</dbReference>
<evidence type="ECO:0000256" key="1">
    <source>
        <dbReference type="ARBA" id="ARBA00008259"/>
    </source>
</evidence>
<feature type="compositionally biased region" description="Low complexity" evidence="7">
    <location>
        <begin position="168"/>
        <end position="177"/>
    </location>
</feature>
<evidence type="ECO:0000256" key="6">
    <source>
        <dbReference type="RuleBase" id="RU331113"/>
    </source>
</evidence>
<accession>A0A9R1BAA8</accession>
<dbReference type="InterPro" id="IPR001680">
    <property type="entry name" value="WD40_rpt"/>
</dbReference>
<sequence>MDPKSPDDRPEAAASQPLEWRFAQVFGERGAGEDVQEVDIISAIEFDKSGDHLATGDRGGRVVLFERTDARVNASRTELERQDYLMPRHPEFRYKTEFQSHEPEFDYLKSLEIEEKINKIKWGQTANNALFILSTNDKTIKYWKVLDKKVKRISVMNLDTSQGADNGTTSSSSTSSSRGLPNGGSSEKSYNCANNDLPFPPGGYASLRLPVVVTGQELNPVARCRRVYAHAHDYHINSISNNSDGETFISADDLRINLWNLEINSQSFNIVDVKPANMEDLTEVITCAEFHPTHCNTLAYSSSKGAIRLIDLRQSALCDNHSKLFEEHEAPGSKSFFTEIIASVSDIKFARDGQHILSRDYMTLKLWDLSMDSGPVATFQVHEHLRPKLCDLYENDSIFDKFECCLSGDGHRLATGSYSNLFRVFGCTPGNTEATTLEASRNPMRRQVANPTRPTRTLTSLTRAAGNSLYMYYA</sequence>
<evidence type="ECO:0000256" key="7">
    <source>
        <dbReference type="SAM" id="MobiDB-lite"/>
    </source>
</evidence>
<feature type="region of interest" description="Disordered" evidence="7">
    <location>
        <begin position="160"/>
        <end position="187"/>
    </location>
</feature>
<dbReference type="InterPro" id="IPR015943">
    <property type="entry name" value="WD40/YVTN_repeat-like_dom_sf"/>
</dbReference>
<dbReference type="PROSITE" id="PS01024">
    <property type="entry name" value="PR55_1"/>
    <property type="match status" value="1"/>
</dbReference>
<evidence type="ECO:0000256" key="5">
    <source>
        <dbReference type="ARBA" id="ARBA00062497"/>
    </source>
</evidence>
<protein>
    <recommendedName>
        <fullName evidence="6">Serine/threonine-protein phosphatase 2A 55 kDa regulatory subunit B</fullName>
    </recommendedName>
</protein>
<dbReference type="GO" id="GO:0000159">
    <property type="term" value="C:protein phosphatase type 2A complex"/>
    <property type="evidence" value="ECO:0007669"/>
    <property type="project" value="UniProtKB-UniRule"/>
</dbReference>
<dbReference type="FunFam" id="2.130.10.10:FF:000569">
    <property type="entry name" value="Serine/threonine-protein phosphatase 2A 55 kDa regulatory subunit B"/>
    <property type="match status" value="1"/>
</dbReference>
<evidence type="ECO:0000256" key="2">
    <source>
        <dbReference type="ARBA" id="ARBA00022574"/>
    </source>
</evidence>
<dbReference type="PANTHER" id="PTHR11871">
    <property type="entry name" value="PROTEIN PHOSPHATASE PP2A REGULATORY SUBUNIT B"/>
    <property type="match status" value="1"/>
</dbReference>
<dbReference type="InterPro" id="IPR036322">
    <property type="entry name" value="WD40_repeat_dom_sf"/>
</dbReference>